<dbReference type="GO" id="GO:0046340">
    <property type="term" value="P:diacylglycerol catabolic process"/>
    <property type="evidence" value="ECO:0007669"/>
    <property type="project" value="TreeGrafter"/>
</dbReference>
<dbReference type="GO" id="GO:0022008">
    <property type="term" value="P:neurogenesis"/>
    <property type="evidence" value="ECO:0007669"/>
    <property type="project" value="TreeGrafter"/>
</dbReference>
<dbReference type="Ensembl" id="ENSMMOT00000006434.1">
    <property type="protein sequence ID" value="ENSMMOP00000006320.1"/>
    <property type="gene ID" value="ENSMMOG00000004931.1"/>
</dbReference>
<protein>
    <submittedName>
        <fullName evidence="5">Uncharacterized protein</fullName>
    </submittedName>
</protein>
<keyword evidence="4" id="KW-1133">Transmembrane helix</keyword>
<evidence type="ECO:0000256" key="3">
    <source>
        <dbReference type="ARBA" id="ARBA00023098"/>
    </source>
</evidence>
<dbReference type="PANTHER" id="PTHR45792">
    <property type="entry name" value="DIACYLGLYCEROL LIPASE HOMOLOG-RELATED"/>
    <property type="match status" value="1"/>
</dbReference>
<accession>A0A3Q4APG5</accession>
<evidence type="ECO:0000256" key="1">
    <source>
        <dbReference type="ARBA" id="ARBA00022801"/>
    </source>
</evidence>
<dbReference type="GO" id="GO:0005886">
    <property type="term" value="C:plasma membrane"/>
    <property type="evidence" value="ECO:0007669"/>
    <property type="project" value="TreeGrafter"/>
</dbReference>
<feature type="transmembrane region" description="Helical" evidence="4">
    <location>
        <begin position="18"/>
        <end position="43"/>
    </location>
</feature>
<feature type="transmembrane region" description="Helical" evidence="4">
    <location>
        <begin position="55"/>
        <end position="81"/>
    </location>
</feature>
<dbReference type="GO" id="GO:0004806">
    <property type="term" value="F:triacylglycerol lipase activity"/>
    <property type="evidence" value="ECO:0007669"/>
    <property type="project" value="TreeGrafter"/>
</dbReference>
<reference evidence="5" key="2">
    <citation type="submission" date="2025-09" db="UniProtKB">
        <authorList>
            <consortium name="Ensembl"/>
        </authorList>
    </citation>
    <scope>IDENTIFICATION</scope>
</reference>
<feature type="transmembrane region" description="Helical" evidence="4">
    <location>
        <begin position="102"/>
        <end position="123"/>
    </location>
</feature>
<keyword evidence="6" id="KW-1185">Reference proteome</keyword>
<dbReference type="GO" id="GO:0019369">
    <property type="term" value="P:arachidonate metabolic process"/>
    <property type="evidence" value="ECO:0007669"/>
    <property type="project" value="TreeGrafter"/>
</dbReference>
<keyword evidence="3" id="KW-0443">Lipid metabolism</keyword>
<dbReference type="InterPro" id="IPR052214">
    <property type="entry name" value="DAG_Lipase-Related"/>
</dbReference>
<evidence type="ECO:0000313" key="5">
    <source>
        <dbReference type="Ensembl" id="ENSMMOP00000006320.1"/>
    </source>
</evidence>
<organism evidence="5 6">
    <name type="scientific">Mola mola</name>
    <name type="common">Ocean sunfish</name>
    <name type="synonym">Tetraodon mola</name>
    <dbReference type="NCBI Taxonomy" id="94237"/>
    <lineage>
        <taxon>Eukaryota</taxon>
        <taxon>Metazoa</taxon>
        <taxon>Chordata</taxon>
        <taxon>Craniata</taxon>
        <taxon>Vertebrata</taxon>
        <taxon>Euteleostomi</taxon>
        <taxon>Actinopterygii</taxon>
        <taxon>Neopterygii</taxon>
        <taxon>Teleostei</taxon>
        <taxon>Neoteleostei</taxon>
        <taxon>Acanthomorphata</taxon>
        <taxon>Eupercaria</taxon>
        <taxon>Tetraodontiformes</taxon>
        <taxon>Molidae</taxon>
        <taxon>Mola</taxon>
    </lineage>
</organism>
<name>A0A3Q4APG5_MOLML</name>
<reference evidence="5" key="1">
    <citation type="submission" date="2025-08" db="UniProtKB">
        <authorList>
            <consortium name="Ensembl"/>
        </authorList>
    </citation>
    <scope>IDENTIFICATION</scope>
</reference>
<keyword evidence="4" id="KW-0812">Transmembrane</keyword>
<keyword evidence="2" id="KW-0442">Lipid degradation</keyword>
<dbReference type="AlphaFoldDB" id="A0A3Q4APG5"/>
<evidence type="ECO:0000256" key="4">
    <source>
        <dbReference type="SAM" id="Phobius"/>
    </source>
</evidence>
<sequence length="184" mass="21103">MPGLVVFGRRWQIASDDFVFPGCFELFFRVLWWIGIMILFIYHKFKLDCNGRGVLYIYLVGLLVVLGLIILSLCVIVYVSAQGKLSTSKNFPGIRRFFPTLVYLRALLYIPELVWACLGAYWVSDDSQGCEPATVDAVIAAVVARWYFYKMLLSRNNTNFAGIYTMIKFYIDNYAFHVVVFVGV</sequence>
<evidence type="ECO:0000313" key="6">
    <source>
        <dbReference type="Proteomes" id="UP000261620"/>
    </source>
</evidence>
<evidence type="ECO:0000256" key="2">
    <source>
        <dbReference type="ARBA" id="ARBA00022963"/>
    </source>
</evidence>
<keyword evidence="1" id="KW-0378">Hydrolase</keyword>
<dbReference type="Proteomes" id="UP000261620">
    <property type="component" value="Unplaced"/>
</dbReference>
<dbReference type="GO" id="GO:0005737">
    <property type="term" value="C:cytoplasm"/>
    <property type="evidence" value="ECO:0007669"/>
    <property type="project" value="TreeGrafter"/>
</dbReference>
<keyword evidence="4" id="KW-0472">Membrane</keyword>
<dbReference type="PANTHER" id="PTHR45792:SF2">
    <property type="entry name" value="DIACYLGLYCEROL LIPASE-BETA"/>
    <property type="match status" value="1"/>
</dbReference>
<proteinExistence type="predicted"/>